<dbReference type="GO" id="GO:0003697">
    <property type="term" value="F:single-stranded DNA binding"/>
    <property type="evidence" value="ECO:0007669"/>
    <property type="project" value="TreeGrafter"/>
</dbReference>
<dbReference type="GO" id="GO:0006289">
    <property type="term" value="P:nucleotide-excision repair"/>
    <property type="evidence" value="ECO:0007669"/>
    <property type="project" value="InterPro"/>
</dbReference>
<dbReference type="InterPro" id="IPR036985">
    <property type="entry name" value="Transglutaminase-like_sf"/>
</dbReference>
<dbReference type="InterPro" id="IPR018326">
    <property type="entry name" value="Rad4_beta-hairpin_dom1"/>
</dbReference>
<organism evidence="11 12">
    <name type="scientific">Iris pallida</name>
    <name type="common">Sweet iris</name>
    <dbReference type="NCBI Taxonomy" id="29817"/>
    <lineage>
        <taxon>Eukaryota</taxon>
        <taxon>Viridiplantae</taxon>
        <taxon>Streptophyta</taxon>
        <taxon>Embryophyta</taxon>
        <taxon>Tracheophyta</taxon>
        <taxon>Spermatophyta</taxon>
        <taxon>Magnoliopsida</taxon>
        <taxon>Liliopsida</taxon>
        <taxon>Asparagales</taxon>
        <taxon>Iridaceae</taxon>
        <taxon>Iridoideae</taxon>
        <taxon>Irideae</taxon>
        <taxon>Iris</taxon>
    </lineage>
</organism>
<dbReference type="GO" id="GO:0005737">
    <property type="term" value="C:cytoplasm"/>
    <property type="evidence" value="ECO:0007669"/>
    <property type="project" value="TreeGrafter"/>
</dbReference>
<evidence type="ECO:0000313" key="11">
    <source>
        <dbReference type="EMBL" id="KAJ6800717.1"/>
    </source>
</evidence>
<name>A0AAX6E9A5_IRIPA</name>
<dbReference type="FunFam" id="3.30.70.2460:FF:000001">
    <property type="entry name" value="DNA repair protein Rad4 family"/>
    <property type="match status" value="1"/>
</dbReference>
<dbReference type="InterPro" id="IPR018328">
    <property type="entry name" value="Rad4_beta-hairpin_dom3"/>
</dbReference>
<evidence type="ECO:0000259" key="10">
    <source>
        <dbReference type="SMART" id="SM01032"/>
    </source>
</evidence>
<dbReference type="Pfam" id="PF10403">
    <property type="entry name" value="BHD_1"/>
    <property type="match status" value="1"/>
</dbReference>
<feature type="domain" description="Rad4 beta-hairpin" evidence="10">
    <location>
        <begin position="783"/>
        <end position="857"/>
    </location>
</feature>
<dbReference type="InterPro" id="IPR038765">
    <property type="entry name" value="Papain-like_cys_pep_sf"/>
</dbReference>
<evidence type="ECO:0000259" key="9">
    <source>
        <dbReference type="SMART" id="SM01031"/>
    </source>
</evidence>
<feature type="region of interest" description="Disordered" evidence="7">
    <location>
        <begin position="365"/>
        <end position="389"/>
    </location>
</feature>
<dbReference type="EMBL" id="JANAVB010038615">
    <property type="protein sequence ID" value="KAJ6800717.1"/>
    <property type="molecule type" value="Genomic_DNA"/>
</dbReference>
<gene>
    <name evidence="11" type="ORF">M6B38_201640</name>
</gene>
<dbReference type="SMART" id="SM01030">
    <property type="entry name" value="BHD_1"/>
    <property type="match status" value="1"/>
</dbReference>
<comment type="caution">
    <text evidence="11">The sequence shown here is derived from an EMBL/GenBank/DDBJ whole genome shotgun (WGS) entry which is preliminary data.</text>
</comment>
<dbReference type="Pfam" id="PF10404">
    <property type="entry name" value="BHD_2"/>
    <property type="match status" value="1"/>
</dbReference>
<dbReference type="SMART" id="SM01032">
    <property type="entry name" value="BHD_3"/>
    <property type="match status" value="1"/>
</dbReference>
<evidence type="ECO:0000256" key="6">
    <source>
        <dbReference type="SAM" id="Coils"/>
    </source>
</evidence>
<evidence type="ECO:0000259" key="8">
    <source>
        <dbReference type="SMART" id="SM01030"/>
    </source>
</evidence>
<feature type="compositionally biased region" description="Polar residues" evidence="7">
    <location>
        <begin position="336"/>
        <end position="345"/>
    </location>
</feature>
<dbReference type="InterPro" id="IPR004583">
    <property type="entry name" value="DNA_repair_Rad4"/>
</dbReference>
<proteinExistence type="inferred from homology"/>
<keyword evidence="4" id="KW-0234">DNA repair</keyword>
<dbReference type="SMART" id="SM01031">
    <property type="entry name" value="BHD_2"/>
    <property type="match status" value="1"/>
</dbReference>
<comment type="subcellular location">
    <subcellularLocation>
        <location evidence="1">Nucleus</location>
    </subcellularLocation>
</comment>
<feature type="compositionally biased region" description="Basic and acidic residues" evidence="7">
    <location>
        <begin position="60"/>
        <end position="71"/>
    </location>
</feature>
<dbReference type="AlphaFoldDB" id="A0AAX6E9A5"/>
<feature type="region of interest" description="Disordered" evidence="7">
    <location>
        <begin position="418"/>
        <end position="442"/>
    </location>
</feature>
<dbReference type="GO" id="GO:0000111">
    <property type="term" value="C:nucleotide-excision repair factor 2 complex"/>
    <property type="evidence" value="ECO:0007669"/>
    <property type="project" value="TreeGrafter"/>
</dbReference>
<protein>
    <submittedName>
        <fullName evidence="11">DNA repair protein RAD4 isoform X1</fullName>
    </submittedName>
</protein>
<dbReference type="Pfam" id="PF03835">
    <property type="entry name" value="Rad4"/>
    <property type="match status" value="1"/>
</dbReference>
<feature type="domain" description="Rad4 beta-hairpin" evidence="8">
    <location>
        <begin position="660"/>
        <end position="711"/>
    </location>
</feature>
<dbReference type="GO" id="GO:0003684">
    <property type="term" value="F:damaged DNA binding"/>
    <property type="evidence" value="ECO:0007669"/>
    <property type="project" value="InterPro"/>
</dbReference>
<feature type="domain" description="Rad4 beta-hairpin" evidence="9">
    <location>
        <begin position="713"/>
        <end position="776"/>
    </location>
</feature>
<feature type="region of interest" description="Disordered" evidence="7">
    <location>
        <begin position="1"/>
        <end position="92"/>
    </location>
</feature>
<evidence type="ECO:0000256" key="2">
    <source>
        <dbReference type="ARBA" id="ARBA00009525"/>
    </source>
</evidence>
<dbReference type="Gene3D" id="3.30.70.2460">
    <property type="entry name" value="Rad4, beta-hairpin domain BHD3"/>
    <property type="match status" value="1"/>
</dbReference>
<dbReference type="Gene3D" id="2.20.20.110">
    <property type="entry name" value="Rad4, beta-hairpin domain BHD1"/>
    <property type="match status" value="1"/>
</dbReference>
<feature type="coiled-coil region" evidence="6">
    <location>
        <begin position="850"/>
        <end position="877"/>
    </location>
</feature>
<feature type="region of interest" description="Disordered" evidence="7">
    <location>
        <begin position="600"/>
        <end position="640"/>
    </location>
</feature>
<comment type="similarity">
    <text evidence="2">Belongs to the XPC family.</text>
</comment>
<dbReference type="SUPFAM" id="SSF54001">
    <property type="entry name" value="Cysteine proteinases"/>
    <property type="match status" value="1"/>
</dbReference>
<dbReference type="Gene3D" id="3.90.260.10">
    <property type="entry name" value="Transglutaminase-like"/>
    <property type="match status" value="1"/>
</dbReference>
<evidence type="ECO:0000256" key="4">
    <source>
        <dbReference type="ARBA" id="ARBA00023204"/>
    </source>
</evidence>
<accession>A0AAX6E9A5</accession>
<keyword evidence="12" id="KW-1185">Reference proteome</keyword>
<reference evidence="11" key="1">
    <citation type="journal article" date="2023" name="GigaByte">
        <title>Genome assembly of the bearded iris, Iris pallida Lam.</title>
        <authorList>
            <person name="Bruccoleri R.E."/>
            <person name="Oakeley E.J."/>
            <person name="Faust A.M.E."/>
            <person name="Altorfer M."/>
            <person name="Dessus-Babus S."/>
            <person name="Burckhardt D."/>
            <person name="Oertli M."/>
            <person name="Naumann U."/>
            <person name="Petersen F."/>
            <person name="Wong J."/>
        </authorList>
    </citation>
    <scope>NUCLEOTIDE SEQUENCE</scope>
    <source>
        <strain evidence="11">GSM-AAB239-AS_SAM_17_03QT</strain>
    </source>
</reference>
<dbReference type="PANTHER" id="PTHR12135:SF0">
    <property type="entry name" value="DNA REPAIR PROTEIN COMPLEMENTING XP-C CELLS"/>
    <property type="match status" value="1"/>
</dbReference>
<feature type="compositionally biased region" description="Polar residues" evidence="7">
    <location>
        <begin position="74"/>
        <end position="84"/>
    </location>
</feature>
<dbReference type="Proteomes" id="UP001140949">
    <property type="component" value="Unassembled WGS sequence"/>
</dbReference>
<keyword evidence="6" id="KW-0175">Coiled coil</keyword>
<evidence type="ECO:0000256" key="7">
    <source>
        <dbReference type="SAM" id="MobiDB-lite"/>
    </source>
</evidence>
<feature type="region of interest" description="Disordered" evidence="7">
    <location>
        <begin position="328"/>
        <end position="352"/>
    </location>
</feature>
<evidence type="ECO:0000256" key="1">
    <source>
        <dbReference type="ARBA" id="ARBA00004123"/>
    </source>
</evidence>
<evidence type="ECO:0000256" key="3">
    <source>
        <dbReference type="ARBA" id="ARBA00022763"/>
    </source>
</evidence>
<dbReference type="GO" id="GO:0006298">
    <property type="term" value="P:mismatch repair"/>
    <property type="evidence" value="ECO:0007669"/>
    <property type="project" value="TreeGrafter"/>
</dbReference>
<dbReference type="InterPro" id="IPR018325">
    <property type="entry name" value="Rad4/PNGase_transGLS-fold"/>
</dbReference>
<dbReference type="GO" id="GO:0071942">
    <property type="term" value="C:XPC complex"/>
    <property type="evidence" value="ECO:0007669"/>
    <property type="project" value="TreeGrafter"/>
</dbReference>
<sequence>MRTRSKSNREDEEPTDASNSKNHSNSAEGSRHGESSLAAVSKEGVDKLLKRSRKGGKRRLPSEEKNDELPRENGQCTKVRNLNLGSKGGIGGNAETIMSSKGRDVEGSSHDANEMEWEEGTISLPEFMEGHCNEHGDEVIVEFTESPPSAQKNPPRNVSAEAKELAEVVHKVHLLCLLARGRLVDSACNDPLIQASLLSLLPSNLSKIMEISRLEANMLCSLVKWFRDNFHVRSESIHKGSVLSNLAFALETREGTSEELAALSVALFRALNLNTRFVSILDVSSLKPDTELVRVSNQDSPWLDTRLLSVATALSSSNKHHVTYPAHLSDTKKSDGAQQHQSSSSKLDRQENNTTCRNHLLEGFSAANQSGDGTGHATETKACSDSSDSCFTKSAEGLKRKGDLEFELQLEMALSATGSGAHDSKLGPSSDELHSNSSSLASPMKKLKETKVKGASVSTFGGQGSSSAVWSRKNGPPLYWAEVYCNGETYSGRWVHIDAANGIVDGEEKVEAAAAACRRPLKYVVAFSGNGAKDVTRRYCLQWYKIAPRRTNAQWWDTVLAPLKELESGVKGGMVQSEAYLKNTSGAEKNILEGIHPMEVHSSTKTKCSSPEEYAKDSGGPSKATVKHADKPRDMGPPSQFPTHCSGILLEDMELETRALTEPLPTNQQAYKSHHLYAIERWLTMHQVLHPRGPILGYCKGHPVYPRSCIQTVQTKHRWLKEGLQVRENEVPAKILKKSRKNKKVQISELTISEEDDGEKSIELYGKWQLELLQLPHAVNGVVPKNEWGRVDAWSEKCLPPGTVHLRVPRIVSVAKRLGIDFAPAMVGFEFRNGRSFPVYEGIVVCTEFRDAIMEAYREEEERRETEERKRNEAQALSRWYQLLSSIITRNRLENYYVDQSSLYKPQDAPPDRRDRSTAQNSSSSSRSRIPPGRALQRPVPNARLVSPADDDHEHVFPVENQSFDEESMVRTKRCSCGFSIQVEEL</sequence>
<evidence type="ECO:0000313" key="12">
    <source>
        <dbReference type="Proteomes" id="UP001140949"/>
    </source>
</evidence>
<dbReference type="PANTHER" id="PTHR12135">
    <property type="entry name" value="DNA REPAIR PROTEIN XP-C / RAD4"/>
    <property type="match status" value="1"/>
</dbReference>
<keyword evidence="5" id="KW-0539">Nucleus</keyword>
<feature type="compositionally biased region" description="Polar residues" evidence="7">
    <location>
        <begin position="16"/>
        <end position="28"/>
    </location>
</feature>
<dbReference type="Pfam" id="PF10405">
    <property type="entry name" value="BHD_3"/>
    <property type="match status" value="1"/>
</dbReference>
<evidence type="ECO:0000256" key="5">
    <source>
        <dbReference type="ARBA" id="ARBA00023242"/>
    </source>
</evidence>
<reference evidence="11" key="2">
    <citation type="submission" date="2023-04" db="EMBL/GenBank/DDBJ databases">
        <authorList>
            <person name="Bruccoleri R.E."/>
            <person name="Oakeley E.J."/>
            <person name="Faust A.-M."/>
            <person name="Dessus-Babus S."/>
            <person name="Altorfer M."/>
            <person name="Burckhardt D."/>
            <person name="Oertli M."/>
            <person name="Naumann U."/>
            <person name="Petersen F."/>
            <person name="Wong J."/>
        </authorList>
    </citation>
    <scope>NUCLEOTIDE SEQUENCE</scope>
    <source>
        <strain evidence="11">GSM-AAB239-AS_SAM_17_03QT</strain>
        <tissue evidence="11">Leaf</tissue>
    </source>
</reference>
<dbReference type="InterPro" id="IPR018327">
    <property type="entry name" value="BHD_2"/>
</dbReference>
<keyword evidence="3" id="KW-0227">DNA damage</keyword>
<dbReference type="InterPro" id="IPR042488">
    <property type="entry name" value="Rad4_BHD3_sf"/>
</dbReference>
<feature type="compositionally biased region" description="Basic residues" evidence="7">
    <location>
        <begin position="50"/>
        <end position="59"/>
    </location>
</feature>
<feature type="region of interest" description="Disordered" evidence="7">
    <location>
        <begin position="903"/>
        <end position="954"/>
    </location>
</feature>